<keyword evidence="3" id="KW-1185">Reference proteome</keyword>
<dbReference type="SUPFAM" id="SSF89155">
    <property type="entry name" value="TorD-like"/>
    <property type="match status" value="1"/>
</dbReference>
<dbReference type="PANTHER" id="PTHR43680:SF2">
    <property type="entry name" value="NITRATE REDUCTASE MOLYBDENUM COFACTOR ASSEMBLY CHAPERONE NARJ"/>
    <property type="match status" value="1"/>
</dbReference>
<dbReference type="InterPro" id="IPR020945">
    <property type="entry name" value="DMSO/NO3_reduct_chaperone"/>
</dbReference>
<gene>
    <name evidence="2" type="primary">narJ</name>
    <name evidence="2" type="ORF">RWD45_06395</name>
</gene>
<dbReference type="Proteomes" id="UP001275315">
    <property type="component" value="Unassembled WGS sequence"/>
</dbReference>
<keyword evidence="1" id="KW-0534">Nitrate assimilation</keyword>
<proteinExistence type="predicted"/>
<dbReference type="PANTHER" id="PTHR43680">
    <property type="entry name" value="NITRATE REDUCTASE MOLYBDENUM COFACTOR ASSEMBLY CHAPERONE"/>
    <property type="match status" value="1"/>
</dbReference>
<dbReference type="InterPro" id="IPR036411">
    <property type="entry name" value="TorD-like_sf"/>
</dbReference>
<reference evidence="2 3" key="1">
    <citation type="submission" date="2023-10" db="EMBL/GenBank/DDBJ databases">
        <title>Virgibacillus soli CC-YMP-6 genome.</title>
        <authorList>
            <person name="Miliotis G."/>
            <person name="Sengupta P."/>
            <person name="Hameed A."/>
            <person name="Chuvochina M."/>
            <person name="Mcdonagh F."/>
            <person name="Simpson A.C."/>
            <person name="Singh N.K."/>
            <person name="Rekha P.D."/>
            <person name="Raman K."/>
            <person name="Hugenholtz P."/>
            <person name="Venkateswaran K."/>
        </authorList>
    </citation>
    <scope>NUCLEOTIDE SEQUENCE [LARGE SCALE GENOMIC DNA]</scope>
    <source>
        <strain evidence="2 3">CC-YMP-6</strain>
    </source>
</reference>
<name>A0ABU5CPH5_9BACI</name>
<evidence type="ECO:0000256" key="1">
    <source>
        <dbReference type="ARBA" id="ARBA00023063"/>
    </source>
</evidence>
<comment type="caution">
    <text evidence="2">The sequence shown here is derived from an EMBL/GenBank/DDBJ whole genome shotgun (WGS) entry which is preliminary data.</text>
</comment>
<evidence type="ECO:0000313" key="3">
    <source>
        <dbReference type="Proteomes" id="UP001275315"/>
    </source>
</evidence>
<sequence length="177" mass="20746">MKTNQKVFKLASALLHYPDKTWLKEVAYIEAEINSIEEPVIRSYLQSFLHYMKSTSFDQLCENYVYTFDFHGIVTLNLTYHVFKDSRKRGEALVQLRKIFKESKLEAKSDELPDYLPLILEFLSVAKDEQAVDLLKLHIKSIQKLDQTLTENDSPYHFLLKAVQDVAYRTLQNKHVS</sequence>
<dbReference type="Pfam" id="PF02613">
    <property type="entry name" value="Nitrate_red_del"/>
    <property type="match status" value="1"/>
</dbReference>
<organism evidence="2 3">
    <name type="scientific">Paracerasibacillus soli</name>
    <dbReference type="NCBI Taxonomy" id="480284"/>
    <lineage>
        <taxon>Bacteria</taxon>
        <taxon>Bacillati</taxon>
        <taxon>Bacillota</taxon>
        <taxon>Bacilli</taxon>
        <taxon>Bacillales</taxon>
        <taxon>Bacillaceae</taxon>
        <taxon>Paracerasibacillus</taxon>
    </lineage>
</organism>
<dbReference type="EMBL" id="JAWDIQ010000001">
    <property type="protein sequence ID" value="MDY0408259.1"/>
    <property type="molecule type" value="Genomic_DNA"/>
</dbReference>
<dbReference type="Gene3D" id="1.10.3480.10">
    <property type="entry name" value="TorD-like"/>
    <property type="match status" value="1"/>
</dbReference>
<dbReference type="NCBIfam" id="TIGR00684">
    <property type="entry name" value="narJ"/>
    <property type="match status" value="1"/>
</dbReference>
<protein>
    <submittedName>
        <fullName evidence="2">Nitrate reductase molybdenum cofactor assembly chaperone</fullName>
    </submittedName>
</protein>
<accession>A0ABU5CPH5</accession>
<dbReference type="InterPro" id="IPR003765">
    <property type="entry name" value="NO3_reductase_chaperone_NarJ"/>
</dbReference>
<evidence type="ECO:0000313" key="2">
    <source>
        <dbReference type="EMBL" id="MDY0408259.1"/>
    </source>
</evidence>
<dbReference type="RefSeq" id="WP_320379006.1">
    <property type="nucleotide sequence ID" value="NZ_JAWDIQ010000001.1"/>
</dbReference>